<protein>
    <recommendedName>
        <fullName evidence="4">Oxaloacetate decarboxylase, gamma chain</fullName>
    </recommendedName>
</protein>
<proteinExistence type="predicted"/>
<evidence type="ECO:0000313" key="2">
    <source>
        <dbReference type="EMBL" id="SHF89558.1"/>
    </source>
</evidence>
<reference evidence="3" key="1">
    <citation type="submission" date="2016-11" db="EMBL/GenBank/DDBJ databases">
        <authorList>
            <person name="Varghese N."/>
            <person name="Submissions S."/>
        </authorList>
    </citation>
    <scope>NUCLEOTIDE SEQUENCE [LARGE SCALE GENOMIC DNA]</scope>
    <source>
        <strain evidence="3">DSM 29326</strain>
    </source>
</reference>
<dbReference type="AlphaFoldDB" id="A0A1M5FDP8"/>
<feature type="transmembrane region" description="Helical" evidence="1">
    <location>
        <begin position="12"/>
        <end position="36"/>
    </location>
</feature>
<evidence type="ECO:0000313" key="3">
    <source>
        <dbReference type="Proteomes" id="UP000183987"/>
    </source>
</evidence>
<keyword evidence="1" id="KW-0472">Membrane</keyword>
<gene>
    <name evidence="2" type="ORF">SAMN05444339_1203</name>
</gene>
<sequence length="43" mass="4525">MTDMMNGPMTGMLMAGCGIAILLVGAVLVLSVMALIKYLRRPA</sequence>
<name>A0A1M5FDP8_LOKAT</name>
<keyword evidence="1" id="KW-1133">Transmembrane helix</keyword>
<accession>A0A1M5FDP8</accession>
<evidence type="ECO:0008006" key="4">
    <source>
        <dbReference type="Google" id="ProtNLM"/>
    </source>
</evidence>
<keyword evidence="1" id="KW-0812">Transmembrane</keyword>
<evidence type="ECO:0000256" key="1">
    <source>
        <dbReference type="SAM" id="Phobius"/>
    </source>
</evidence>
<keyword evidence="3" id="KW-1185">Reference proteome</keyword>
<organism evidence="2 3">
    <name type="scientific">Loktanella atrilutea</name>
    <dbReference type="NCBI Taxonomy" id="366533"/>
    <lineage>
        <taxon>Bacteria</taxon>
        <taxon>Pseudomonadati</taxon>
        <taxon>Pseudomonadota</taxon>
        <taxon>Alphaproteobacteria</taxon>
        <taxon>Rhodobacterales</taxon>
        <taxon>Roseobacteraceae</taxon>
        <taxon>Loktanella</taxon>
    </lineage>
</organism>
<dbReference type="EMBL" id="FQUE01000020">
    <property type="protein sequence ID" value="SHF89558.1"/>
    <property type="molecule type" value="Genomic_DNA"/>
</dbReference>
<dbReference type="Proteomes" id="UP000183987">
    <property type="component" value="Unassembled WGS sequence"/>
</dbReference>